<gene>
    <name evidence="1" type="ORF">WOB96_04735</name>
</gene>
<dbReference type="RefSeq" id="WP_341370130.1">
    <property type="nucleotide sequence ID" value="NZ_JBBPCO010000003.1"/>
</dbReference>
<keyword evidence="2" id="KW-1185">Reference proteome</keyword>
<comment type="caution">
    <text evidence="1">The sequence shown here is derived from an EMBL/GenBank/DDBJ whole genome shotgun (WGS) entry which is preliminary data.</text>
</comment>
<evidence type="ECO:0000313" key="1">
    <source>
        <dbReference type="EMBL" id="MEK8089064.1"/>
    </source>
</evidence>
<reference evidence="1 2" key="1">
    <citation type="submission" date="2024-04" db="EMBL/GenBank/DDBJ databases">
        <authorList>
            <person name="Abashina T."/>
            <person name="Shaikin A."/>
        </authorList>
    </citation>
    <scope>NUCLEOTIDE SEQUENCE [LARGE SCALE GENOMIC DNA]</scope>
    <source>
        <strain evidence="1 2">AAFK</strain>
    </source>
</reference>
<organism evidence="1 2">
    <name type="scientific">Thermithiobacillus plumbiphilus</name>
    <dbReference type="NCBI Taxonomy" id="1729899"/>
    <lineage>
        <taxon>Bacteria</taxon>
        <taxon>Pseudomonadati</taxon>
        <taxon>Pseudomonadota</taxon>
        <taxon>Acidithiobacillia</taxon>
        <taxon>Acidithiobacillales</taxon>
        <taxon>Thermithiobacillaceae</taxon>
        <taxon>Thermithiobacillus</taxon>
    </lineage>
</organism>
<protein>
    <submittedName>
        <fullName evidence="1">Uncharacterized protein</fullName>
    </submittedName>
</protein>
<name>A0ABU9D696_9PROT</name>
<sequence length="124" mass="14450">MDTGILLEGRILRIRLSKRAEQALKQRSTPLLAEMELYFSCLIRKKVRFLEAGDGLEVDDKLRVSFRPVMTRVCGTDYAGKEPPLTDFPIEDRGRFLPRWLNIDYRNGQWTGEFGYEREPLKIA</sequence>
<evidence type="ECO:0000313" key="2">
    <source>
        <dbReference type="Proteomes" id="UP001446205"/>
    </source>
</evidence>
<proteinExistence type="predicted"/>
<accession>A0ABU9D696</accession>
<dbReference type="EMBL" id="JBBPCO010000003">
    <property type="protein sequence ID" value="MEK8089064.1"/>
    <property type="molecule type" value="Genomic_DNA"/>
</dbReference>
<dbReference type="Proteomes" id="UP001446205">
    <property type="component" value="Unassembled WGS sequence"/>
</dbReference>